<sequence length="305" mass="34489">MQQLAKNRKNIVPVIEAIIVLGRQELALRGHRDSGKIVIQNDFTGPNEGNFRALLKYRAKGDSLLLSHLEGPGKRDKYTSPTVQNEIIDACYEILTRKLITAIKVAKVYSVLMDETQDVATIEQDTNCIRYVSKKDDGQHIVHEDFVKFIPTASTTGNVLAKLMVENLQNFELDITFLIGQGFDGARNMSGQYNGVQAIIRDNYAPHALYVHCAAHSLNLAISITSKVLAIRDCLSTIEIVYNFFHTPKRRAVLENTIEQSDETPSVKSVKSLNLTRWVSKYEAVDDFHELFPFVYETLDEMRKI</sequence>
<evidence type="ECO:0000313" key="2">
    <source>
        <dbReference type="EMBL" id="KAI8035984.1"/>
    </source>
</evidence>
<dbReference type="InterPro" id="IPR012337">
    <property type="entry name" value="RNaseH-like_sf"/>
</dbReference>
<name>A0A9P9YG80_9MUSC</name>
<dbReference type="Pfam" id="PF14291">
    <property type="entry name" value="DUF4371"/>
    <property type="match status" value="1"/>
</dbReference>
<organism evidence="2 3">
    <name type="scientific">Drosophila gunungcola</name>
    <name type="common">fruit fly</name>
    <dbReference type="NCBI Taxonomy" id="103775"/>
    <lineage>
        <taxon>Eukaryota</taxon>
        <taxon>Metazoa</taxon>
        <taxon>Ecdysozoa</taxon>
        <taxon>Arthropoda</taxon>
        <taxon>Hexapoda</taxon>
        <taxon>Insecta</taxon>
        <taxon>Pterygota</taxon>
        <taxon>Neoptera</taxon>
        <taxon>Endopterygota</taxon>
        <taxon>Diptera</taxon>
        <taxon>Brachycera</taxon>
        <taxon>Muscomorpha</taxon>
        <taxon>Ephydroidea</taxon>
        <taxon>Drosophilidae</taxon>
        <taxon>Drosophila</taxon>
        <taxon>Sophophora</taxon>
    </lineage>
</organism>
<comment type="caution">
    <text evidence="2">The sequence shown here is derived from an EMBL/GenBank/DDBJ whole genome shotgun (WGS) entry which is preliminary data.</text>
</comment>
<reference evidence="2" key="1">
    <citation type="journal article" date="2023" name="Genome Biol. Evol.">
        <title>Long-read-based Genome Assembly of Drosophila gunungcola Reveals Fewer Chemosensory Genes in Flower-breeding Species.</title>
        <authorList>
            <person name="Negi A."/>
            <person name="Liao B.Y."/>
            <person name="Yeh S.D."/>
        </authorList>
    </citation>
    <scope>NUCLEOTIDE SEQUENCE</scope>
    <source>
        <strain evidence="2">Sukarami</strain>
    </source>
</reference>
<evidence type="ECO:0000259" key="1">
    <source>
        <dbReference type="Pfam" id="PF14291"/>
    </source>
</evidence>
<gene>
    <name evidence="2" type="ORF">M5D96_011230</name>
</gene>
<dbReference type="PANTHER" id="PTHR45749">
    <property type="match status" value="1"/>
</dbReference>
<dbReference type="AlphaFoldDB" id="A0A9P9YG80"/>
<protein>
    <recommendedName>
        <fullName evidence="1">DUF4371 domain-containing protein</fullName>
    </recommendedName>
</protein>
<accession>A0A9P9YG80</accession>
<dbReference type="EMBL" id="JAMKOV010000026">
    <property type="protein sequence ID" value="KAI8035984.1"/>
    <property type="molecule type" value="Genomic_DNA"/>
</dbReference>
<evidence type="ECO:0000313" key="3">
    <source>
        <dbReference type="Proteomes" id="UP001059596"/>
    </source>
</evidence>
<feature type="domain" description="DUF4371" evidence="1">
    <location>
        <begin position="21"/>
        <end position="195"/>
    </location>
</feature>
<keyword evidence="3" id="KW-1185">Reference proteome</keyword>
<proteinExistence type="predicted"/>
<dbReference type="InterPro" id="IPR025398">
    <property type="entry name" value="DUF4371"/>
</dbReference>
<dbReference type="SUPFAM" id="SSF53098">
    <property type="entry name" value="Ribonuclease H-like"/>
    <property type="match status" value="1"/>
</dbReference>
<dbReference type="PANTHER" id="PTHR45749:SF21">
    <property type="entry name" value="DUF4371 DOMAIN-CONTAINING PROTEIN"/>
    <property type="match status" value="1"/>
</dbReference>
<dbReference type="Proteomes" id="UP001059596">
    <property type="component" value="Unassembled WGS sequence"/>
</dbReference>